<comment type="caution">
    <text evidence="2">The sequence shown here is derived from an EMBL/GenBank/DDBJ whole genome shotgun (WGS) entry which is preliminary data.</text>
</comment>
<evidence type="ECO:0008006" key="4">
    <source>
        <dbReference type="Google" id="ProtNLM"/>
    </source>
</evidence>
<feature type="chain" id="PRO_5039541020" description="Superoxide dismutase" evidence="1">
    <location>
        <begin position="31"/>
        <end position="325"/>
    </location>
</feature>
<evidence type="ECO:0000313" key="3">
    <source>
        <dbReference type="Proteomes" id="UP000287830"/>
    </source>
</evidence>
<dbReference type="Gene3D" id="2.120.10.30">
    <property type="entry name" value="TolB, C-terminal domain"/>
    <property type="match status" value="1"/>
</dbReference>
<dbReference type="Proteomes" id="UP000287830">
    <property type="component" value="Unassembled WGS sequence"/>
</dbReference>
<gene>
    <name evidence="2" type="ORF">OEIGOIKO_04690</name>
</gene>
<keyword evidence="1" id="KW-0732">Signal</keyword>
<protein>
    <recommendedName>
        <fullName evidence="4">Superoxide dismutase</fullName>
    </recommendedName>
</protein>
<evidence type="ECO:0000313" key="2">
    <source>
        <dbReference type="EMBL" id="GCD36909.1"/>
    </source>
</evidence>
<dbReference type="EMBL" id="BHZC01000001">
    <property type="protein sequence ID" value="GCD36909.1"/>
    <property type="molecule type" value="Genomic_DNA"/>
</dbReference>
<dbReference type="AlphaFoldDB" id="A0A7U9Q221"/>
<evidence type="ECO:0000256" key="1">
    <source>
        <dbReference type="SAM" id="SignalP"/>
    </source>
</evidence>
<dbReference type="InterPro" id="IPR011042">
    <property type="entry name" value="6-blade_b-propeller_TolB-like"/>
</dbReference>
<dbReference type="InterPro" id="IPR006311">
    <property type="entry name" value="TAT_signal"/>
</dbReference>
<name>A0A7U9Q221_9ACTN</name>
<dbReference type="PROSITE" id="PS51318">
    <property type="entry name" value="TAT"/>
    <property type="match status" value="1"/>
</dbReference>
<proteinExistence type="predicted"/>
<accession>A0A7U9Q221</accession>
<organism evidence="2 3">
    <name type="scientific">Streptomyces chrestomyceticus JCM 4735</name>
    <dbReference type="NCBI Taxonomy" id="1306181"/>
    <lineage>
        <taxon>Bacteria</taxon>
        <taxon>Bacillati</taxon>
        <taxon>Actinomycetota</taxon>
        <taxon>Actinomycetes</taxon>
        <taxon>Kitasatosporales</taxon>
        <taxon>Streptomycetaceae</taxon>
        <taxon>Streptomyces</taxon>
    </lineage>
</organism>
<sequence>MRRTTTGDPARRGLSALVALAAVALSAAPAAPVAPPASATPEGEAAEPGQVIVLPGASSAEGIAAGRGSTFYAGDYFRGDIYRGDAEAGTAARLIDVPRGRHALGMAAHPRHDLLFVGGGRTGQAYVYDIGTGRTVASYRFGPAGTTFVNDVTLTRSGAWFTDSRRARLYFVPVDRDGKPGRSTALRVSGPAAGIKGPWNLNGIQATPDGRTLIVAHSAKGALYTVDPVSGRSAAIAGVSVPRVDGIVLHGRTLWAVQGFRGQVRRIALNSSLTSGKAKKTIKSELFRTPSTAARFGNTLAVVNAKLHTGTPPTAKGYEVVMVDG</sequence>
<dbReference type="SUPFAM" id="SSF63829">
    <property type="entry name" value="Calcium-dependent phosphotriesterase"/>
    <property type="match status" value="1"/>
</dbReference>
<reference evidence="2 3" key="1">
    <citation type="submission" date="2018-11" db="EMBL/GenBank/DDBJ databases">
        <title>Whole genome sequence of Streptomyces chrestomyceticus NBRC 13444(T).</title>
        <authorList>
            <person name="Komaki H."/>
            <person name="Tamura T."/>
        </authorList>
    </citation>
    <scope>NUCLEOTIDE SEQUENCE [LARGE SCALE GENOMIC DNA]</scope>
    <source>
        <strain evidence="2 3">NBRC 13444</strain>
    </source>
</reference>
<feature type="signal peptide" evidence="1">
    <location>
        <begin position="1"/>
        <end position="30"/>
    </location>
</feature>